<dbReference type="RefSeq" id="XP_002677228.1">
    <property type="nucleotide sequence ID" value="XM_002677182.1"/>
</dbReference>
<dbReference type="EMBL" id="GG738868">
    <property type="protein sequence ID" value="EFC44484.1"/>
    <property type="molecule type" value="Genomic_DNA"/>
</dbReference>
<dbReference type="Proteomes" id="UP000006671">
    <property type="component" value="Unassembled WGS sequence"/>
</dbReference>
<proteinExistence type="predicted"/>
<evidence type="ECO:0000313" key="1">
    <source>
        <dbReference type="EMBL" id="EFC44484.1"/>
    </source>
</evidence>
<dbReference type="OrthoDB" id="10257689at2759"/>
<accession>D2VFK1</accession>
<dbReference type="GeneID" id="8848425"/>
<name>D2VFK1_NAEGR</name>
<sequence length="837" mass="95392">MSALTEQELYQIVDSVLSDPSDVENRKRLAHPENGLEQIKQAYMYALDQYYSRSEQVCDDEAKTSLSYGFSLISLICFTSMYKSFSNCSSIDDIFDFMEVTKGLAICVEFCKAEKSVKAFRVLRSFLAVFTRIAKEGKHFRSIVHAYEIHQMMIDFFEGMGLIKNESSSSEDIQAEVEACFTLYMDSLCTLFSDSSFENIDDNFMMQYLLMCRGLFNHSFSNDNIQNVFIHLFTGIPSCVMAIQHYTESKRKQSETIMDVLKFVIVEICESLKKKSNVRKGITLLSAVATAYIDYLSGQKELILESLSNSVTRMLLMPRRSEVVQQMLNKTVELFLLIPFQNTSLEAYLSIKPASPDYLNAAAKTYLFSFLINSDKKYGKYIENVIKQIRYCDSILMLDISDSISLYQTILQNTLSAIVKNKDSQLLSDIQVTLWKELFDVSNNDIAREFCIDIIATLFNNNSGSQQPYLDYLKELIGVISHNLFLAPQELRLSNSQQGENVEWMVVEKILRPLLGKMDIKDHKQVTNFTDILSEEGISQLAILPCSIRVVELRKCITSIINKLKDRNDDPFSIALVILLKNVTQQGKLPAESCKKMITIILTNKLQSTVSDKYLEEAILCLRDQVSMPEIGSDFNFLNDILNNLKQICWARSDRIKVCICSLVESITRNKLSDEFTQTLQQFFKLAIESDNLSVQTIVSKSLLSIYLQRSEHSEMASNILGAEFIEFVEHLLSGKDEEGKVRAFSKLTDNSMVDLQNSKFEISKNKKIAVVSFQSEVQKLKSNIKSIQTVSIVDQLAEVNKSMNDLLQQKDKDPSLIQQLNSQIQELNNISSKLFK</sequence>
<protein>
    <submittedName>
        <fullName evidence="1">Predicted protein</fullName>
    </submittedName>
</protein>
<dbReference type="InParanoid" id="D2VFK1"/>
<reference evidence="1 2" key="1">
    <citation type="journal article" date="2010" name="Cell">
        <title>The genome of Naegleria gruberi illuminates early eukaryotic versatility.</title>
        <authorList>
            <person name="Fritz-Laylin L.K."/>
            <person name="Prochnik S.E."/>
            <person name="Ginger M.L."/>
            <person name="Dacks J.B."/>
            <person name="Carpenter M.L."/>
            <person name="Field M.C."/>
            <person name="Kuo A."/>
            <person name="Paredez A."/>
            <person name="Chapman J."/>
            <person name="Pham J."/>
            <person name="Shu S."/>
            <person name="Neupane R."/>
            <person name="Cipriano M."/>
            <person name="Mancuso J."/>
            <person name="Tu H."/>
            <person name="Salamov A."/>
            <person name="Lindquist E."/>
            <person name="Shapiro H."/>
            <person name="Lucas S."/>
            <person name="Grigoriev I.V."/>
            <person name="Cande W.Z."/>
            <person name="Fulton C."/>
            <person name="Rokhsar D.S."/>
            <person name="Dawson S.C."/>
        </authorList>
    </citation>
    <scope>NUCLEOTIDE SEQUENCE [LARGE SCALE GENOMIC DNA]</scope>
    <source>
        <strain evidence="1 2">NEG-M</strain>
    </source>
</reference>
<gene>
    <name evidence="1" type="ORF">NAEGRDRAFT_67654</name>
</gene>
<dbReference type="KEGG" id="ngr:NAEGRDRAFT_67654"/>
<keyword evidence="2" id="KW-1185">Reference proteome</keyword>
<evidence type="ECO:0000313" key="2">
    <source>
        <dbReference type="Proteomes" id="UP000006671"/>
    </source>
</evidence>
<dbReference type="SUPFAM" id="SSF48371">
    <property type="entry name" value="ARM repeat"/>
    <property type="match status" value="1"/>
</dbReference>
<dbReference type="VEuPathDB" id="AmoebaDB:NAEGRDRAFT_67654"/>
<dbReference type="InterPro" id="IPR016024">
    <property type="entry name" value="ARM-type_fold"/>
</dbReference>
<organism evidence="2">
    <name type="scientific">Naegleria gruberi</name>
    <name type="common">Amoeba</name>
    <dbReference type="NCBI Taxonomy" id="5762"/>
    <lineage>
        <taxon>Eukaryota</taxon>
        <taxon>Discoba</taxon>
        <taxon>Heterolobosea</taxon>
        <taxon>Tetramitia</taxon>
        <taxon>Eutetramitia</taxon>
        <taxon>Vahlkampfiidae</taxon>
        <taxon>Naegleria</taxon>
    </lineage>
</organism>
<dbReference type="OMA" id="FVIVEIC"/>
<dbReference type="AlphaFoldDB" id="D2VFK1"/>